<reference evidence="7 9" key="1">
    <citation type="submission" date="2014-04" db="EMBL/GenBank/DDBJ databases">
        <title>Genome study of Napier grass stunt phytoplasma.</title>
        <authorList>
            <person name="Kawicha P."/>
            <person name="Dickinson M."/>
            <person name="Hodgetts J."/>
        </authorList>
    </citation>
    <scope>NUCLEOTIDE SEQUENCE [LARGE SCALE GENOMIC DNA]</scope>
    <source>
        <strain evidence="7 9">NGS-S10</strain>
    </source>
</reference>
<dbReference type="Gene3D" id="2.20.28.120">
    <property type="entry name" value="Ribosomal protein L33"/>
    <property type="match status" value="1"/>
</dbReference>
<evidence type="ECO:0000256" key="1">
    <source>
        <dbReference type="ARBA" id="ARBA00007596"/>
    </source>
</evidence>
<dbReference type="AlphaFoldDB" id="A0A139JQZ2"/>
<evidence type="ECO:0000256" key="4">
    <source>
        <dbReference type="ARBA" id="ARBA00035176"/>
    </source>
</evidence>
<name>A0A139JQZ2_9MOLU</name>
<keyword evidence="3 5" id="KW-0687">Ribonucleoprotein</keyword>
<sequence length="49" mass="6065">MSNLIKLICVECKRENYHTKKNKKKNSQALEFKKYCRFLRKHTIHKEKK</sequence>
<dbReference type="NCBIfam" id="NF001764">
    <property type="entry name" value="PRK00504.1"/>
    <property type="match status" value="1"/>
</dbReference>
<dbReference type="InterPro" id="IPR001705">
    <property type="entry name" value="Ribosomal_bL33"/>
</dbReference>
<dbReference type="NCBIfam" id="TIGR01023">
    <property type="entry name" value="rpmG_bact"/>
    <property type="match status" value="1"/>
</dbReference>
<reference evidence="6 8" key="2">
    <citation type="submission" date="2016-02" db="EMBL/GenBank/DDBJ databases">
        <title>A draft genome sequence of Candidatus Phytoplasma oryzae strain Mbita1, the causative agent of Napier Grass stunt disease in Kenya.</title>
        <authorList>
            <person name="Fischer A."/>
            <person name="Santa-Cruz I."/>
            <person name="Wambua L."/>
            <person name="Olds C."/>
            <person name="Midega C."/>
            <person name="Dickinson M."/>
            <person name="Kawicha P."/>
            <person name="Khan Z."/>
            <person name="Masiga D."/>
            <person name="Jores J."/>
            <person name="Bernd S."/>
        </authorList>
    </citation>
    <scope>NUCLEOTIDE SEQUENCE [LARGE SCALE GENOMIC DNA]</scope>
    <source>
        <strain evidence="6">Mbita1</strain>
    </source>
</reference>
<dbReference type="GO" id="GO:0005840">
    <property type="term" value="C:ribosome"/>
    <property type="evidence" value="ECO:0007669"/>
    <property type="project" value="UniProtKB-KW"/>
</dbReference>
<dbReference type="Proteomes" id="UP000249343">
    <property type="component" value="Unassembled WGS sequence"/>
</dbReference>
<organism evidence="6 8">
    <name type="scientific">Candidatus Phytoplasma oryzae</name>
    <dbReference type="NCBI Taxonomy" id="203274"/>
    <lineage>
        <taxon>Bacteria</taxon>
        <taxon>Bacillati</taxon>
        <taxon>Mycoplasmatota</taxon>
        <taxon>Mollicutes</taxon>
        <taxon>Acholeplasmatales</taxon>
        <taxon>Acholeplasmataceae</taxon>
        <taxon>Candidatus Phytoplasma</taxon>
        <taxon>16SrXI (Rice yellow dwarf group)</taxon>
    </lineage>
</organism>
<protein>
    <recommendedName>
        <fullName evidence="4 5">Large ribosomal subunit protein bL33</fullName>
    </recommendedName>
</protein>
<evidence type="ECO:0000313" key="9">
    <source>
        <dbReference type="Proteomes" id="UP000249343"/>
    </source>
</evidence>
<accession>A0A139JQZ2</accession>
<dbReference type="Pfam" id="PF00471">
    <property type="entry name" value="Ribosomal_L33"/>
    <property type="match status" value="1"/>
</dbReference>
<evidence type="ECO:0000256" key="3">
    <source>
        <dbReference type="ARBA" id="ARBA00023274"/>
    </source>
</evidence>
<dbReference type="OrthoDB" id="197660at2"/>
<dbReference type="InterPro" id="IPR011332">
    <property type="entry name" value="Ribosomal_zn-bd"/>
</dbReference>
<evidence type="ECO:0000313" key="8">
    <source>
        <dbReference type="Proteomes" id="UP000070069"/>
    </source>
</evidence>
<dbReference type="EMBL" id="LTBM01000001">
    <property type="protein sequence ID" value="KXT29393.1"/>
    <property type="molecule type" value="Genomic_DNA"/>
</dbReference>
<keyword evidence="2 5" id="KW-0689">Ribosomal protein</keyword>
<evidence type="ECO:0000313" key="7">
    <source>
        <dbReference type="EMBL" id="RAM57976.1"/>
    </source>
</evidence>
<dbReference type="GO" id="GO:0003735">
    <property type="term" value="F:structural constituent of ribosome"/>
    <property type="evidence" value="ECO:0007669"/>
    <property type="project" value="InterPro"/>
</dbReference>
<dbReference type="HAMAP" id="MF_00294">
    <property type="entry name" value="Ribosomal_bL33"/>
    <property type="match status" value="1"/>
</dbReference>
<evidence type="ECO:0000256" key="2">
    <source>
        <dbReference type="ARBA" id="ARBA00022980"/>
    </source>
</evidence>
<dbReference type="EMBL" id="JHUK01000001">
    <property type="protein sequence ID" value="RAM57976.1"/>
    <property type="molecule type" value="Genomic_DNA"/>
</dbReference>
<dbReference type="InterPro" id="IPR038584">
    <property type="entry name" value="Ribosomal_bL33_sf"/>
</dbReference>
<dbReference type="GO" id="GO:0005737">
    <property type="term" value="C:cytoplasm"/>
    <property type="evidence" value="ECO:0007669"/>
    <property type="project" value="UniProtKB-ARBA"/>
</dbReference>
<dbReference type="SUPFAM" id="SSF57829">
    <property type="entry name" value="Zn-binding ribosomal proteins"/>
    <property type="match status" value="1"/>
</dbReference>
<evidence type="ECO:0000256" key="5">
    <source>
        <dbReference type="HAMAP-Rule" id="MF_00294"/>
    </source>
</evidence>
<evidence type="ECO:0000313" key="6">
    <source>
        <dbReference type="EMBL" id="KXT29393.1"/>
    </source>
</evidence>
<gene>
    <name evidence="5" type="primary">rpmG</name>
    <name evidence="6" type="ORF">AXA84_0037</name>
    <name evidence="7" type="ORF">DH96_00200</name>
</gene>
<dbReference type="NCBIfam" id="NF001860">
    <property type="entry name" value="PRK00595.1"/>
    <property type="match status" value="1"/>
</dbReference>
<dbReference type="GO" id="GO:1990904">
    <property type="term" value="C:ribonucleoprotein complex"/>
    <property type="evidence" value="ECO:0007669"/>
    <property type="project" value="UniProtKB-KW"/>
</dbReference>
<dbReference type="InterPro" id="IPR018264">
    <property type="entry name" value="Ribosomal_bL33_CS"/>
</dbReference>
<keyword evidence="9" id="KW-1185">Reference proteome</keyword>
<dbReference type="RefSeq" id="WP_066539789.1">
    <property type="nucleotide sequence ID" value="NZ_JHUK01000001.1"/>
</dbReference>
<dbReference type="GO" id="GO:0006412">
    <property type="term" value="P:translation"/>
    <property type="evidence" value="ECO:0007669"/>
    <property type="project" value="UniProtKB-UniRule"/>
</dbReference>
<dbReference type="PATRIC" id="fig|203274.3.peg.37"/>
<proteinExistence type="inferred from homology"/>
<comment type="caution">
    <text evidence="6">The sequence shown here is derived from an EMBL/GenBank/DDBJ whole genome shotgun (WGS) entry which is preliminary data.</text>
</comment>
<dbReference type="PROSITE" id="PS00582">
    <property type="entry name" value="RIBOSOMAL_L33"/>
    <property type="match status" value="1"/>
</dbReference>
<dbReference type="Proteomes" id="UP000070069">
    <property type="component" value="Unassembled WGS sequence"/>
</dbReference>
<comment type="similarity">
    <text evidence="1 5">Belongs to the bacterial ribosomal protein bL33 family.</text>
</comment>